<dbReference type="InterPro" id="IPR003661">
    <property type="entry name" value="HisK_dim/P_dom"/>
</dbReference>
<comment type="catalytic activity">
    <reaction evidence="1">
        <text>ATP + protein L-histidine = ADP + protein N-phospho-L-histidine.</text>
        <dbReference type="EC" id="2.7.13.3"/>
    </reaction>
</comment>
<dbReference type="Pfam" id="PF02518">
    <property type="entry name" value="HATPase_c"/>
    <property type="match status" value="1"/>
</dbReference>
<dbReference type="InterPro" id="IPR036890">
    <property type="entry name" value="HATPase_C_sf"/>
</dbReference>
<dbReference type="InterPro" id="IPR050351">
    <property type="entry name" value="BphY/WalK/GraS-like"/>
</dbReference>
<dbReference type="InterPro" id="IPR036097">
    <property type="entry name" value="HisK_dim/P_sf"/>
</dbReference>
<dbReference type="InterPro" id="IPR005467">
    <property type="entry name" value="His_kinase_dom"/>
</dbReference>
<dbReference type="GO" id="GO:0000156">
    <property type="term" value="F:phosphorelay response regulator activity"/>
    <property type="evidence" value="ECO:0007669"/>
    <property type="project" value="TreeGrafter"/>
</dbReference>
<sequence length="222" mass="24938">DDLDHFISTTSHDLKSPINSIKSLLGLLVKNKIELSSPKGEVYFDLINKSSDNALDLVEGIAKYGKILSIADENLEVDIETMLHATFDSVSKNYPDSKARFKLNTISTIVSQKKLLRPLFENLIDNAFKYCSKEREVIIEISQKKVGDKWLFTLKDNGIGIEKEDLKSVFKPYVRLHSKSEYKGSGLGLASVKRVIEKLGGTIKIESKFGEGSVFIFTIQEF</sequence>
<evidence type="ECO:0000259" key="6">
    <source>
        <dbReference type="PROSITE" id="PS50109"/>
    </source>
</evidence>
<evidence type="ECO:0000256" key="5">
    <source>
        <dbReference type="ARBA" id="ARBA00022777"/>
    </source>
</evidence>
<dbReference type="SUPFAM" id="SSF47384">
    <property type="entry name" value="Homodimeric domain of signal transducing histidine kinase"/>
    <property type="match status" value="1"/>
</dbReference>
<dbReference type="PANTHER" id="PTHR42878">
    <property type="entry name" value="TWO-COMPONENT HISTIDINE KINASE"/>
    <property type="match status" value="1"/>
</dbReference>
<dbReference type="PANTHER" id="PTHR42878:SF15">
    <property type="entry name" value="BACTERIOPHYTOCHROME"/>
    <property type="match status" value="1"/>
</dbReference>
<dbReference type="CDD" id="cd00082">
    <property type="entry name" value="HisKA"/>
    <property type="match status" value="1"/>
</dbReference>
<comment type="caution">
    <text evidence="7">The sequence shown here is derived from an EMBL/GenBank/DDBJ whole genome shotgun (WGS) entry which is preliminary data.</text>
</comment>
<dbReference type="PRINTS" id="PR00344">
    <property type="entry name" value="BCTRLSENSOR"/>
</dbReference>
<organism evidence="7">
    <name type="scientific">marine sediment metagenome</name>
    <dbReference type="NCBI Taxonomy" id="412755"/>
    <lineage>
        <taxon>unclassified sequences</taxon>
        <taxon>metagenomes</taxon>
        <taxon>ecological metagenomes</taxon>
    </lineage>
</organism>
<evidence type="ECO:0000313" key="7">
    <source>
        <dbReference type="EMBL" id="KKM87229.1"/>
    </source>
</evidence>
<dbReference type="EC" id="2.7.13.3" evidence="2"/>
<name>A0A0F9KY58_9ZZZZ</name>
<feature type="domain" description="Histidine kinase" evidence="6">
    <location>
        <begin position="9"/>
        <end position="222"/>
    </location>
</feature>
<dbReference type="Gene3D" id="3.30.565.10">
    <property type="entry name" value="Histidine kinase-like ATPase, C-terminal domain"/>
    <property type="match status" value="1"/>
</dbReference>
<evidence type="ECO:0000256" key="4">
    <source>
        <dbReference type="ARBA" id="ARBA00022679"/>
    </source>
</evidence>
<keyword evidence="3" id="KW-0597">Phosphoprotein</keyword>
<dbReference type="SUPFAM" id="SSF55874">
    <property type="entry name" value="ATPase domain of HSP90 chaperone/DNA topoisomerase II/histidine kinase"/>
    <property type="match status" value="1"/>
</dbReference>
<dbReference type="AlphaFoldDB" id="A0A0F9KY58"/>
<dbReference type="InterPro" id="IPR003594">
    <property type="entry name" value="HATPase_dom"/>
</dbReference>
<evidence type="ECO:0000256" key="2">
    <source>
        <dbReference type="ARBA" id="ARBA00012438"/>
    </source>
</evidence>
<dbReference type="GO" id="GO:0030295">
    <property type="term" value="F:protein kinase activator activity"/>
    <property type="evidence" value="ECO:0007669"/>
    <property type="project" value="TreeGrafter"/>
</dbReference>
<dbReference type="Gene3D" id="1.10.287.130">
    <property type="match status" value="1"/>
</dbReference>
<keyword evidence="4" id="KW-0808">Transferase</keyword>
<dbReference type="SMART" id="SM00387">
    <property type="entry name" value="HATPase_c"/>
    <property type="match status" value="1"/>
</dbReference>
<dbReference type="GO" id="GO:0007234">
    <property type="term" value="P:osmosensory signaling via phosphorelay pathway"/>
    <property type="evidence" value="ECO:0007669"/>
    <property type="project" value="TreeGrafter"/>
</dbReference>
<gene>
    <name evidence="7" type="ORF">LCGC14_1271020</name>
</gene>
<dbReference type="SMART" id="SM00388">
    <property type="entry name" value="HisKA"/>
    <property type="match status" value="1"/>
</dbReference>
<dbReference type="EMBL" id="LAZR01007133">
    <property type="protein sequence ID" value="KKM87229.1"/>
    <property type="molecule type" value="Genomic_DNA"/>
</dbReference>
<dbReference type="InterPro" id="IPR004358">
    <property type="entry name" value="Sig_transdc_His_kin-like_C"/>
</dbReference>
<feature type="non-terminal residue" evidence="7">
    <location>
        <position position="1"/>
    </location>
</feature>
<proteinExistence type="predicted"/>
<evidence type="ECO:0000256" key="3">
    <source>
        <dbReference type="ARBA" id="ARBA00022553"/>
    </source>
</evidence>
<accession>A0A0F9KY58</accession>
<dbReference type="GO" id="GO:0000155">
    <property type="term" value="F:phosphorelay sensor kinase activity"/>
    <property type="evidence" value="ECO:0007669"/>
    <property type="project" value="InterPro"/>
</dbReference>
<dbReference type="PROSITE" id="PS50109">
    <property type="entry name" value="HIS_KIN"/>
    <property type="match status" value="1"/>
</dbReference>
<reference evidence="7" key="1">
    <citation type="journal article" date="2015" name="Nature">
        <title>Complex archaea that bridge the gap between prokaryotes and eukaryotes.</title>
        <authorList>
            <person name="Spang A."/>
            <person name="Saw J.H."/>
            <person name="Jorgensen S.L."/>
            <person name="Zaremba-Niedzwiedzka K."/>
            <person name="Martijn J."/>
            <person name="Lind A.E."/>
            <person name="van Eijk R."/>
            <person name="Schleper C."/>
            <person name="Guy L."/>
            <person name="Ettema T.J."/>
        </authorList>
    </citation>
    <scope>NUCLEOTIDE SEQUENCE</scope>
</reference>
<keyword evidence="5" id="KW-0418">Kinase</keyword>
<dbReference type="Pfam" id="PF00512">
    <property type="entry name" value="HisKA"/>
    <property type="match status" value="1"/>
</dbReference>
<evidence type="ECO:0000256" key="1">
    <source>
        <dbReference type="ARBA" id="ARBA00000085"/>
    </source>
</evidence>
<protein>
    <recommendedName>
        <fullName evidence="2">histidine kinase</fullName>
        <ecNumber evidence="2">2.7.13.3</ecNumber>
    </recommendedName>
</protein>